<dbReference type="EMBL" id="OU896708">
    <property type="protein sequence ID" value="CAH1156203.1"/>
    <property type="molecule type" value="Genomic_DNA"/>
</dbReference>
<organism evidence="14 15">
    <name type="scientific">Phaedon cochleariae</name>
    <name type="common">Mustard beetle</name>
    <dbReference type="NCBI Taxonomy" id="80249"/>
    <lineage>
        <taxon>Eukaryota</taxon>
        <taxon>Metazoa</taxon>
        <taxon>Ecdysozoa</taxon>
        <taxon>Arthropoda</taxon>
        <taxon>Hexapoda</taxon>
        <taxon>Insecta</taxon>
        <taxon>Pterygota</taxon>
        <taxon>Neoptera</taxon>
        <taxon>Endopterygota</taxon>
        <taxon>Coleoptera</taxon>
        <taxon>Polyphaga</taxon>
        <taxon>Cucujiformia</taxon>
        <taxon>Chrysomeloidea</taxon>
        <taxon>Chrysomelidae</taxon>
        <taxon>Chrysomelinae</taxon>
        <taxon>Chrysomelini</taxon>
        <taxon>Phaedon</taxon>
    </lineage>
</organism>
<sequence>MHSFHILSVASTFVMCCAVVESDLQLHSDDHYLNERNRILKLEKYLFAGGQFELTDKEKRVNEIILQKKKSELSRGYKNVSDFLPSQHFFQSRRRIDQSQVFAVIKNVPKGASLHTHLLAGVSPNYIIEDITYRDNIYGCYLNGTFKLRFLEDASQDTQCNWKKIKEYRKENPDFNSFLLEHLSLEVEHPSEAYPTPDVVWTRFKKIFTTEYDMVAYKPVFIDYIYRFLEELYMDNVFYTEIRGSIMPLYDLNGTVHDNEEFFKVFIDVVEKFKRDHPNFVGARYIHSIYRGVGTDDLRSGLKQLTELQRKFPDFIAGFDFVGFEEEGKRLVDFHEVLLEFSEDLKFFFHAGETNWFGHTDLNLVDAILLNSSRIGHGFGLDKHPVVTKMAKEKGIAIELSPISNQVLLLNNDPRNHPAVPLMAKGLPVVICNDDPSAWGATGLSYDWYIVFMAMTPENAGIEVLKQFAVDSIKHSAMSEPEKIEAMHKWTGEWEKFLDEMLYISCT</sequence>
<evidence type="ECO:0000256" key="2">
    <source>
        <dbReference type="ARBA" id="ARBA00004613"/>
    </source>
</evidence>
<evidence type="ECO:0000256" key="7">
    <source>
        <dbReference type="ARBA" id="ARBA00022723"/>
    </source>
</evidence>
<dbReference type="PANTHER" id="PTHR11409">
    <property type="entry name" value="ADENOSINE DEAMINASE"/>
    <property type="match status" value="1"/>
</dbReference>
<comment type="similarity">
    <text evidence="3">Belongs to the metallo-dependent hydrolases superfamily. Adenosine and AMP deaminases family. ADGF subfamily.</text>
</comment>
<reference evidence="14" key="2">
    <citation type="submission" date="2022-10" db="EMBL/GenBank/DDBJ databases">
        <authorList>
            <consortium name="ENA_rothamsted_submissions"/>
            <consortium name="culmorum"/>
            <person name="King R."/>
        </authorList>
    </citation>
    <scope>NUCLEOTIDE SEQUENCE</scope>
</reference>
<evidence type="ECO:0000256" key="9">
    <source>
        <dbReference type="ARBA" id="ARBA00022801"/>
    </source>
</evidence>
<comment type="subcellular location">
    <subcellularLocation>
        <location evidence="2">Secreted</location>
    </subcellularLocation>
</comment>
<dbReference type="Pfam" id="PF08451">
    <property type="entry name" value="A_deaminase_N"/>
    <property type="match status" value="1"/>
</dbReference>
<evidence type="ECO:0000256" key="4">
    <source>
        <dbReference type="ARBA" id="ARBA00012784"/>
    </source>
</evidence>
<keyword evidence="8 11" id="KW-0732">Signal</keyword>
<evidence type="ECO:0000313" key="14">
    <source>
        <dbReference type="EMBL" id="CAH1156203.1"/>
    </source>
</evidence>
<dbReference type="PANTHER" id="PTHR11409:SF39">
    <property type="entry name" value="ADENOSINE DEAMINASE 2"/>
    <property type="match status" value="1"/>
</dbReference>
<dbReference type="Pfam" id="PF00962">
    <property type="entry name" value="A_deaminase"/>
    <property type="match status" value="1"/>
</dbReference>
<evidence type="ECO:0000259" key="13">
    <source>
        <dbReference type="Pfam" id="PF08451"/>
    </source>
</evidence>
<dbReference type="InterPro" id="IPR001365">
    <property type="entry name" value="A_deaminase_dom"/>
</dbReference>
<keyword evidence="7" id="KW-0479">Metal-binding</keyword>
<keyword evidence="6" id="KW-0964">Secreted</keyword>
<comment type="catalytic activity">
    <reaction evidence="10">
        <text>adenosine + H2O + H(+) = inosine + NH4(+)</text>
        <dbReference type="Rhea" id="RHEA:24408"/>
        <dbReference type="ChEBI" id="CHEBI:15377"/>
        <dbReference type="ChEBI" id="CHEBI:15378"/>
        <dbReference type="ChEBI" id="CHEBI:16335"/>
        <dbReference type="ChEBI" id="CHEBI:17596"/>
        <dbReference type="ChEBI" id="CHEBI:28938"/>
        <dbReference type="EC" id="3.5.4.4"/>
    </reaction>
</comment>
<dbReference type="EC" id="3.5.4.4" evidence="4"/>
<dbReference type="InterPro" id="IPR006330">
    <property type="entry name" value="Ado/ade_deaminase"/>
</dbReference>
<keyword evidence="15" id="KW-1185">Reference proteome</keyword>
<dbReference type="InterPro" id="IPR032466">
    <property type="entry name" value="Metal_Hydrolase"/>
</dbReference>
<protein>
    <recommendedName>
        <fullName evidence="5">Adenosine deaminase</fullName>
        <ecNumber evidence="4">3.5.4.4</ecNumber>
    </recommendedName>
</protein>
<evidence type="ECO:0000256" key="5">
    <source>
        <dbReference type="ARBA" id="ARBA00018099"/>
    </source>
</evidence>
<accession>A0A9P0DIY1</accession>
<evidence type="ECO:0000256" key="1">
    <source>
        <dbReference type="ARBA" id="ARBA00001947"/>
    </source>
</evidence>
<reference evidence="14" key="1">
    <citation type="submission" date="2022-01" db="EMBL/GenBank/DDBJ databases">
        <authorList>
            <person name="King R."/>
        </authorList>
    </citation>
    <scope>NUCLEOTIDE SEQUENCE</scope>
</reference>
<dbReference type="OrthoDB" id="7202371at2759"/>
<evidence type="ECO:0000256" key="10">
    <source>
        <dbReference type="ARBA" id="ARBA00047764"/>
    </source>
</evidence>
<name>A0A9P0DIY1_PHACE</name>
<evidence type="ECO:0000256" key="11">
    <source>
        <dbReference type="SAM" id="SignalP"/>
    </source>
</evidence>
<proteinExistence type="inferred from homology"/>
<dbReference type="GO" id="GO:0046103">
    <property type="term" value="P:inosine biosynthetic process"/>
    <property type="evidence" value="ECO:0007669"/>
    <property type="project" value="TreeGrafter"/>
</dbReference>
<dbReference type="GO" id="GO:0005615">
    <property type="term" value="C:extracellular space"/>
    <property type="evidence" value="ECO:0007669"/>
    <property type="project" value="InterPro"/>
</dbReference>
<evidence type="ECO:0000259" key="12">
    <source>
        <dbReference type="Pfam" id="PF00962"/>
    </source>
</evidence>
<dbReference type="FunFam" id="3.20.20.140:FF:000017">
    <property type="entry name" value="Adenosine deaminase 2"/>
    <property type="match status" value="1"/>
</dbReference>
<dbReference type="Proteomes" id="UP001153737">
    <property type="component" value="Chromosome 2"/>
</dbReference>
<evidence type="ECO:0000256" key="3">
    <source>
        <dbReference type="ARBA" id="ARBA00006083"/>
    </source>
</evidence>
<feature type="signal peptide" evidence="11">
    <location>
        <begin position="1"/>
        <end position="22"/>
    </location>
</feature>
<dbReference type="GO" id="GO:0046872">
    <property type="term" value="F:metal ion binding"/>
    <property type="evidence" value="ECO:0007669"/>
    <property type="project" value="UniProtKB-KW"/>
</dbReference>
<evidence type="ECO:0000256" key="6">
    <source>
        <dbReference type="ARBA" id="ARBA00022525"/>
    </source>
</evidence>
<keyword evidence="9" id="KW-0378">Hydrolase</keyword>
<comment type="cofactor">
    <cofactor evidence="1">
        <name>Zn(2+)</name>
        <dbReference type="ChEBI" id="CHEBI:29105"/>
    </cofactor>
</comment>
<evidence type="ECO:0000256" key="8">
    <source>
        <dbReference type="ARBA" id="ARBA00022729"/>
    </source>
</evidence>
<dbReference type="GO" id="GO:0004000">
    <property type="term" value="F:adenosine deaminase activity"/>
    <property type="evidence" value="ECO:0007669"/>
    <property type="project" value="InterPro"/>
</dbReference>
<dbReference type="AlphaFoldDB" id="A0A9P0DIY1"/>
<feature type="chain" id="PRO_5040469068" description="Adenosine deaminase" evidence="11">
    <location>
        <begin position="23"/>
        <end position="507"/>
    </location>
</feature>
<dbReference type="InterPro" id="IPR013659">
    <property type="entry name" value="A_deaminase_N"/>
</dbReference>
<feature type="domain" description="Adenosine/AMP deaminase N-terminal" evidence="13">
    <location>
        <begin position="13"/>
        <end position="105"/>
    </location>
</feature>
<evidence type="ECO:0000313" key="15">
    <source>
        <dbReference type="Proteomes" id="UP001153737"/>
    </source>
</evidence>
<dbReference type="Gene3D" id="3.20.20.140">
    <property type="entry name" value="Metal-dependent hydrolases"/>
    <property type="match status" value="1"/>
</dbReference>
<dbReference type="GO" id="GO:0006154">
    <property type="term" value="P:adenosine catabolic process"/>
    <property type="evidence" value="ECO:0007669"/>
    <property type="project" value="InterPro"/>
</dbReference>
<feature type="domain" description="Adenosine deaminase" evidence="12">
    <location>
        <begin position="201"/>
        <end position="485"/>
    </location>
</feature>
<dbReference type="NCBIfam" id="TIGR01431">
    <property type="entry name" value="adm_rel"/>
    <property type="match status" value="1"/>
</dbReference>
<dbReference type="SUPFAM" id="SSF51556">
    <property type="entry name" value="Metallo-dependent hydrolases"/>
    <property type="match status" value="1"/>
</dbReference>
<gene>
    <name evidence="14" type="ORF">PHAECO_LOCUS5995</name>
</gene>
<dbReference type="InterPro" id="IPR006331">
    <property type="entry name" value="ADGF"/>
</dbReference>